<sequence length="152" mass="17228">MQTQSIDHEQRNLAGLTPDEQVAMNTAGCLLLRELLRKTRSSLDSDWLAMSQTKRAAICTIARQPRHEVMSATLSALPHAQREAIRLAVIALEYQGDFRCGCTTEVWHPVTTDRAQREIEREKKERANRLRMKRAVLAATHMLQQGPRAIGQ</sequence>
<dbReference type="KEGG" id="asr:WL1483_1652"/>
<dbReference type="EMBL" id="CP013067">
    <property type="protein sequence ID" value="ALP41071.1"/>
    <property type="molecule type" value="Genomic_DNA"/>
</dbReference>
<dbReference type="RefSeq" id="WP_060587456.1">
    <property type="nucleotide sequence ID" value="NZ_CP013067.1"/>
</dbReference>
<organism evidence="1 2">
    <name type="scientific">Aeromonas schubertii</name>
    <dbReference type="NCBI Taxonomy" id="652"/>
    <lineage>
        <taxon>Bacteria</taxon>
        <taxon>Pseudomonadati</taxon>
        <taxon>Pseudomonadota</taxon>
        <taxon>Gammaproteobacteria</taxon>
        <taxon>Aeromonadales</taxon>
        <taxon>Aeromonadaceae</taxon>
        <taxon>Aeromonas</taxon>
    </lineage>
</organism>
<evidence type="ECO:0000313" key="1">
    <source>
        <dbReference type="EMBL" id="ALP41071.1"/>
    </source>
</evidence>
<dbReference type="PATRIC" id="fig|652.5.peg.3808"/>
<reference evidence="1 2" key="2">
    <citation type="journal article" date="2016" name="Genome Announc.">
        <title>Complete Genome Sequence of the Highly Virulent Aeromonas schubertii Strain WL1483, Isolated from Diseased Snakehead Fish (Channa argus) in China.</title>
        <authorList>
            <person name="Liu L."/>
            <person name="Li N."/>
            <person name="Zhang D."/>
            <person name="Fu X."/>
            <person name="Shi C."/>
            <person name="Lin Q."/>
            <person name="Hao G."/>
        </authorList>
    </citation>
    <scope>NUCLEOTIDE SEQUENCE [LARGE SCALE GENOMIC DNA]</scope>
    <source>
        <strain evidence="1 2">WL1483</strain>
    </source>
</reference>
<protein>
    <submittedName>
        <fullName evidence="1">Uncharacterized protein</fullName>
    </submittedName>
</protein>
<dbReference type="Proteomes" id="UP000058114">
    <property type="component" value="Chromosome"/>
</dbReference>
<dbReference type="AlphaFoldDB" id="A0A0S2SHA0"/>
<evidence type="ECO:0000313" key="2">
    <source>
        <dbReference type="Proteomes" id="UP000058114"/>
    </source>
</evidence>
<gene>
    <name evidence="1" type="ORF">WL1483_1652</name>
</gene>
<reference evidence="2" key="1">
    <citation type="submission" date="2015-10" db="EMBL/GenBank/DDBJ databases">
        <title>Complete Genome Sequence of Aeromonas schubertii strain WL1483.</title>
        <authorList>
            <person name="Liu L."/>
        </authorList>
    </citation>
    <scope>NUCLEOTIDE SEQUENCE [LARGE SCALE GENOMIC DNA]</scope>
    <source>
        <strain evidence="2">WL1483</strain>
    </source>
</reference>
<proteinExistence type="predicted"/>
<name>A0A0S2SHA0_9GAMM</name>
<accession>A0A0S2SHA0</accession>